<comment type="caution">
    <text evidence="1">The sequence shown here is derived from an EMBL/GenBank/DDBJ whole genome shotgun (WGS) entry which is preliminary data.</text>
</comment>
<dbReference type="RefSeq" id="WP_265105709.1">
    <property type="nucleotide sequence ID" value="NZ_JBEAAL010000032.1"/>
</dbReference>
<protein>
    <submittedName>
        <fullName evidence="1">Uncharacterized protein</fullName>
    </submittedName>
</protein>
<keyword evidence="2" id="KW-1185">Reference proteome</keyword>
<organism evidence="1 2">
    <name type="scientific">Neorhizobium phenanthreniclasticum</name>
    <dbReference type="NCBI Taxonomy" id="3157917"/>
    <lineage>
        <taxon>Bacteria</taxon>
        <taxon>Pseudomonadati</taxon>
        <taxon>Pseudomonadota</taxon>
        <taxon>Alphaproteobacteria</taxon>
        <taxon>Hyphomicrobiales</taxon>
        <taxon>Rhizobiaceae</taxon>
        <taxon>Rhizobium/Agrobacterium group</taxon>
        <taxon>Neorhizobium</taxon>
    </lineage>
</organism>
<accession>A0ABV0MCT2</accession>
<dbReference type="Proteomes" id="UP001496627">
    <property type="component" value="Unassembled WGS sequence"/>
</dbReference>
<evidence type="ECO:0000313" key="1">
    <source>
        <dbReference type="EMBL" id="MEQ1408920.1"/>
    </source>
</evidence>
<name>A0ABV0MCT2_9HYPH</name>
<proteinExistence type="predicted"/>
<reference evidence="1 2" key="1">
    <citation type="submission" date="2024-05" db="EMBL/GenBank/DDBJ databases">
        <title>Neorhizobium sp. Rsf11, a plant growth promoting and heavy metal resistant PAH-degrader.</title>
        <authorList>
            <person name="Golubev S.N."/>
            <person name="Muratova A.Y."/>
            <person name="Markelova M.I."/>
        </authorList>
    </citation>
    <scope>NUCLEOTIDE SEQUENCE [LARGE SCALE GENOMIC DNA]</scope>
    <source>
        <strain evidence="1 2">Rsf11</strain>
    </source>
</reference>
<gene>
    <name evidence="1" type="ORF">ABK249_28820</name>
</gene>
<dbReference type="EMBL" id="JBEAAL010000032">
    <property type="protein sequence ID" value="MEQ1408920.1"/>
    <property type="molecule type" value="Genomic_DNA"/>
</dbReference>
<evidence type="ECO:0000313" key="2">
    <source>
        <dbReference type="Proteomes" id="UP001496627"/>
    </source>
</evidence>
<sequence>MGDLAQGGTLALLIQLYASRQIIDRSHHRRAEALAKSRTAA</sequence>